<dbReference type="GO" id="GO:0051539">
    <property type="term" value="F:4 iron, 4 sulfur cluster binding"/>
    <property type="evidence" value="ECO:0007669"/>
    <property type="project" value="UniProtKB-KW"/>
</dbReference>
<keyword evidence="1" id="KW-0004">4Fe-4S</keyword>
<dbReference type="GO" id="GO:0046872">
    <property type="term" value="F:metal ion binding"/>
    <property type="evidence" value="ECO:0007669"/>
    <property type="project" value="UniProtKB-KW"/>
</dbReference>
<feature type="domain" description="4Fe-4S ferredoxin-type" evidence="5">
    <location>
        <begin position="183"/>
        <end position="212"/>
    </location>
</feature>
<dbReference type="PANTHER" id="PTHR30002">
    <property type="entry name" value="EPOXYQUEUOSINE REDUCTASE"/>
    <property type="match status" value="1"/>
</dbReference>
<name>A0A2P5P9J1_9CHLR</name>
<keyword evidence="2" id="KW-0479">Metal-binding</keyword>
<evidence type="ECO:0000256" key="3">
    <source>
        <dbReference type="ARBA" id="ARBA00023004"/>
    </source>
</evidence>
<proteinExistence type="predicted"/>
<dbReference type="InterPro" id="IPR017900">
    <property type="entry name" value="4Fe4S_Fe_S_CS"/>
</dbReference>
<dbReference type="PROSITE" id="PS51379">
    <property type="entry name" value="4FE4S_FER_2"/>
    <property type="match status" value="1"/>
</dbReference>
<dbReference type="Pfam" id="PF13484">
    <property type="entry name" value="Fer4_16"/>
    <property type="match status" value="1"/>
</dbReference>
<reference evidence="6 7" key="1">
    <citation type="journal article" date="2017" name="ISME J.">
        <title>Grape pomace compost harbors organohalide-respiring Dehalogenimonas species with novel reductive dehalogenase genes.</title>
        <authorList>
            <person name="Yang Y."/>
            <person name="Higgins S.A."/>
            <person name="Yan J."/>
            <person name="Simsir B."/>
            <person name="Chourey K."/>
            <person name="Iyer R."/>
            <person name="Hettich R.L."/>
            <person name="Baldwin B."/>
            <person name="Ogles D.M."/>
            <person name="Loffler F.E."/>
        </authorList>
    </citation>
    <scope>NUCLEOTIDE SEQUENCE [LARGE SCALE GENOMIC DNA]</scope>
    <source>
        <strain evidence="6 7">GP</strain>
    </source>
</reference>
<keyword evidence="4" id="KW-0411">Iron-sulfur</keyword>
<sequence>MGGAVDQRINIRMALATEVIQNLAQAGYRACIAPIERLAELEAEYNAITSRDVWRRSPHLSQHRFDFTRPTDFSVKSIIVVAAPVTPVRLGFKYRGTHHSFEAPPLSGDYDQDVARMKKVITDTIGPLGLHVADSNLPTKVLASHTGLLQNGINNMGYIPGMGSFFRLTSFFSDLQPSDNTWNEQHLVAPVCRECGLCMDACPTGCISQEVYDVGRCLSLLSKEPSDFPDWVKKRWHNSLIGCRVCQQICPMNRSVLDEAANGIEFSEAETEAILSGVPFDTLDQATRDKLRYFHLAAFYSILPRNLRLLLEKSGEPV</sequence>
<comment type="caution">
    <text evidence="6">The sequence shown here is derived from an EMBL/GenBank/DDBJ whole genome shotgun (WGS) entry which is preliminary data.</text>
</comment>
<gene>
    <name evidence="6" type="ORF">JP09_003625</name>
</gene>
<dbReference type="GO" id="GO:0052693">
    <property type="term" value="F:epoxyqueuosine reductase activity"/>
    <property type="evidence" value="ECO:0007669"/>
    <property type="project" value="TreeGrafter"/>
</dbReference>
<dbReference type="InterPro" id="IPR017896">
    <property type="entry name" value="4Fe4S_Fe-S-bd"/>
</dbReference>
<evidence type="ECO:0000256" key="4">
    <source>
        <dbReference type="ARBA" id="ARBA00023014"/>
    </source>
</evidence>
<dbReference type="PROSITE" id="PS00198">
    <property type="entry name" value="4FE4S_FER_1"/>
    <property type="match status" value="1"/>
</dbReference>
<evidence type="ECO:0000313" key="7">
    <source>
        <dbReference type="Proteomes" id="UP000235653"/>
    </source>
</evidence>
<organism evidence="6 7">
    <name type="scientific">Dehalogenimonas etheniformans</name>
    <dbReference type="NCBI Taxonomy" id="1536648"/>
    <lineage>
        <taxon>Bacteria</taxon>
        <taxon>Bacillati</taxon>
        <taxon>Chloroflexota</taxon>
        <taxon>Dehalococcoidia</taxon>
        <taxon>Dehalococcoidales</taxon>
        <taxon>Dehalococcoidaceae</taxon>
        <taxon>Dehalogenimonas</taxon>
    </lineage>
</organism>
<evidence type="ECO:0000259" key="5">
    <source>
        <dbReference type="PROSITE" id="PS51379"/>
    </source>
</evidence>
<dbReference type="OrthoDB" id="9784571at2"/>
<dbReference type="InterPro" id="IPR004453">
    <property type="entry name" value="QueG"/>
</dbReference>
<evidence type="ECO:0000313" key="6">
    <source>
        <dbReference type="EMBL" id="PPD58961.1"/>
    </source>
</evidence>
<protein>
    <recommendedName>
        <fullName evidence="5">4Fe-4S ferredoxin-type domain-containing protein</fullName>
    </recommendedName>
</protein>
<dbReference type="Gene3D" id="3.30.70.20">
    <property type="match status" value="1"/>
</dbReference>
<dbReference type="GO" id="GO:0008616">
    <property type="term" value="P:tRNA queuosine(34) biosynthetic process"/>
    <property type="evidence" value="ECO:0007669"/>
    <property type="project" value="InterPro"/>
</dbReference>
<dbReference type="Proteomes" id="UP000235653">
    <property type="component" value="Unassembled WGS sequence"/>
</dbReference>
<dbReference type="EMBL" id="JQAN02000006">
    <property type="protein sequence ID" value="PPD58961.1"/>
    <property type="molecule type" value="Genomic_DNA"/>
</dbReference>
<dbReference type="SUPFAM" id="SSF54862">
    <property type="entry name" value="4Fe-4S ferredoxins"/>
    <property type="match status" value="1"/>
</dbReference>
<evidence type="ECO:0000256" key="2">
    <source>
        <dbReference type="ARBA" id="ARBA00022723"/>
    </source>
</evidence>
<accession>A0A2P5P9J1</accession>
<keyword evidence="3" id="KW-0408">Iron</keyword>
<keyword evidence="7" id="KW-1185">Reference proteome</keyword>
<dbReference type="AlphaFoldDB" id="A0A2P5P9J1"/>
<dbReference type="PANTHER" id="PTHR30002:SF4">
    <property type="entry name" value="EPOXYQUEUOSINE REDUCTASE"/>
    <property type="match status" value="1"/>
</dbReference>
<evidence type="ECO:0000256" key="1">
    <source>
        <dbReference type="ARBA" id="ARBA00022485"/>
    </source>
</evidence>